<dbReference type="AlphaFoldDB" id="A0A8H6LYZ0"/>
<comment type="caution">
    <text evidence="2">The sequence shown here is derived from an EMBL/GenBank/DDBJ whole genome shotgun (WGS) entry which is preliminary data.</text>
</comment>
<dbReference type="Proteomes" id="UP000521943">
    <property type="component" value="Unassembled WGS sequence"/>
</dbReference>
<feature type="compositionally biased region" description="Basic and acidic residues" evidence="1">
    <location>
        <begin position="82"/>
        <end position="97"/>
    </location>
</feature>
<dbReference type="PANTHER" id="PTHR33096">
    <property type="entry name" value="CXC2 DOMAIN-CONTAINING PROTEIN"/>
    <property type="match status" value="1"/>
</dbReference>
<name>A0A8H6LYZ0_9AGAR</name>
<dbReference type="InterPro" id="IPR040521">
    <property type="entry name" value="KDZ"/>
</dbReference>
<dbReference type="OrthoDB" id="3035502at2759"/>
<evidence type="ECO:0000313" key="3">
    <source>
        <dbReference type="Proteomes" id="UP000521943"/>
    </source>
</evidence>
<organism evidence="2 3">
    <name type="scientific">Ephemerocybe angulata</name>
    <dbReference type="NCBI Taxonomy" id="980116"/>
    <lineage>
        <taxon>Eukaryota</taxon>
        <taxon>Fungi</taxon>
        <taxon>Dikarya</taxon>
        <taxon>Basidiomycota</taxon>
        <taxon>Agaricomycotina</taxon>
        <taxon>Agaricomycetes</taxon>
        <taxon>Agaricomycetidae</taxon>
        <taxon>Agaricales</taxon>
        <taxon>Agaricineae</taxon>
        <taxon>Psathyrellaceae</taxon>
        <taxon>Ephemerocybe</taxon>
    </lineage>
</organism>
<feature type="compositionally biased region" description="Basic and acidic residues" evidence="1">
    <location>
        <begin position="1"/>
        <end position="10"/>
    </location>
</feature>
<protein>
    <submittedName>
        <fullName evidence="2">Uncharacterized protein</fullName>
    </submittedName>
</protein>
<dbReference type="Pfam" id="PF18758">
    <property type="entry name" value="KDZ"/>
    <property type="match status" value="1"/>
</dbReference>
<keyword evidence="3" id="KW-1185">Reference proteome</keyword>
<proteinExistence type="predicted"/>
<evidence type="ECO:0000256" key="1">
    <source>
        <dbReference type="SAM" id="MobiDB-lite"/>
    </source>
</evidence>
<feature type="region of interest" description="Disordered" evidence="1">
    <location>
        <begin position="1"/>
        <end position="41"/>
    </location>
</feature>
<accession>A0A8H6LYZ0</accession>
<gene>
    <name evidence="2" type="ORF">DFP72DRAFT_1090863</name>
</gene>
<feature type="region of interest" description="Disordered" evidence="1">
    <location>
        <begin position="71"/>
        <end position="97"/>
    </location>
</feature>
<sequence>MLRMRGEKQKNQFAHLDVPSGSSGVGGMDYDEDDHGDHSQWVDEPMSAADILSGAARLDSSYAGGEFQSLLGQNKRRRQKEHRTSRQDQTHLRNEGFEKQMDAMVRAYMKWDEGIGRRGYKDGVPQHAVSESEVQGSYRIQVVDCFEMYTHYAELRAGDQGIPAALLSQGLVPTAPFSPSTAFTVRTLELYRNVHLRSPSLALQPYIKALCDLQGIPYRRTYSDAFNNAYDLYLRITEEVEDLVLRALNRAERTWRLKNVCPACTYVLDGEAPLRFRMLVTMDGGNSLKRLARREIGKEVGEDLGPMRGVKDERAVSQRYYLTRREVDKWAKETAPMGDPLATSEAAAFEEIEGESSNPCASRWHNMSSEATAKMWGIFDETDMVQSGEQSKYPLATVNTLLETFGSQIGCGYDIGCKFSSTIARSPLAASAQKLQFTSLVGAFHGHAHNRLCQLSNLAAYVPGLGLEDLEGCERMFSKQQKIDQFFKHTDEYETMSNLSKFIVDNYKQGLEILEGQDELARLMQENKIASVDVFSAWLEEERTYLTGLTHEPVKETMEMDYYQHLVDYEASQAKLASVRATFLQHNPADVQPPGPGKRRLSPETQMRHAIEEDKKNLAAVIDLETKLGIEKRWVKGSVKWTAAAEMVSRRRYQRCLDQLESLIVSRMFELTKMNMSKT</sequence>
<reference evidence="2 3" key="1">
    <citation type="submission" date="2020-07" db="EMBL/GenBank/DDBJ databases">
        <title>Comparative genomics of pyrophilous fungi reveals a link between fire events and developmental genes.</title>
        <authorList>
            <consortium name="DOE Joint Genome Institute"/>
            <person name="Steindorff A.S."/>
            <person name="Carver A."/>
            <person name="Calhoun S."/>
            <person name="Stillman K."/>
            <person name="Liu H."/>
            <person name="Lipzen A."/>
            <person name="Pangilinan J."/>
            <person name="Labutti K."/>
            <person name="Bruns T.D."/>
            <person name="Grigoriev I.V."/>
        </authorList>
    </citation>
    <scope>NUCLEOTIDE SEQUENCE [LARGE SCALE GENOMIC DNA]</scope>
    <source>
        <strain evidence="2 3">CBS 144469</strain>
    </source>
</reference>
<feature type="non-terminal residue" evidence="2">
    <location>
        <position position="679"/>
    </location>
</feature>
<dbReference type="PANTHER" id="PTHR33096:SF1">
    <property type="entry name" value="CXC1-LIKE CYSTEINE CLUSTER ASSOCIATED WITH KDZ TRANSPOSASES DOMAIN-CONTAINING PROTEIN"/>
    <property type="match status" value="1"/>
</dbReference>
<evidence type="ECO:0000313" key="2">
    <source>
        <dbReference type="EMBL" id="KAF6745727.1"/>
    </source>
</evidence>
<dbReference type="EMBL" id="JACGCI010000101">
    <property type="protein sequence ID" value="KAF6745727.1"/>
    <property type="molecule type" value="Genomic_DNA"/>
</dbReference>